<dbReference type="InterPro" id="IPR017871">
    <property type="entry name" value="ABC_transporter-like_CS"/>
</dbReference>
<evidence type="ECO:0000313" key="5">
    <source>
        <dbReference type="EMBL" id="QDY71698.1"/>
    </source>
</evidence>
<sequence>MRDAGLPLDVCDLVLTGDRGRDIVTIPRLTVAAGEAVGLRGASGAGKSSLLFVLAGLTSRMQGGVLWGETDIVSLPPDARAAFRADHMGIVFQDFLLFEEMDARGNAAVQAMFRTRAQRAALREGAERELAALGLSDTGRRVDSFSGGERQRVAVARALAAKPRVILADEPTANLDRATGDRLIEDLLRLRDGSGQTIIVVSHDERLLRRMDRVLVMEGGRIV</sequence>
<dbReference type="InterPro" id="IPR027417">
    <property type="entry name" value="P-loop_NTPase"/>
</dbReference>
<dbReference type="InterPro" id="IPR015854">
    <property type="entry name" value="ABC_transpr_LolD-like"/>
</dbReference>
<feature type="domain" description="ABC transporter" evidence="4">
    <location>
        <begin position="8"/>
        <end position="223"/>
    </location>
</feature>
<keyword evidence="6" id="KW-1185">Reference proteome</keyword>
<dbReference type="SMART" id="SM00382">
    <property type="entry name" value="AAA"/>
    <property type="match status" value="1"/>
</dbReference>
<dbReference type="InterPro" id="IPR003593">
    <property type="entry name" value="AAA+_ATPase"/>
</dbReference>
<keyword evidence="2" id="KW-0547">Nucleotide-binding</keyword>
<evidence type="ECO:0000256" key="3">
    <source>
        <dbReference type="ARBA" id="ARBA00022840"/>
    </source>
</evidence>
<evidence type="ECO:0000313" key="6">
    <source>
        <dbReference type="Proteomes" id="UP000318483"/>
    </source>
</evidence>
<dbReference type="GO" id="GO:0016887">
    <property type="term" value="F:ATP hydrolysis activity"/>
    <property type="evidence" value="ECO:0007669"/>
    <property type="project" value="InterPro"/>
</dbReference>
<accession>A0A5B8J4S6</accession>
<protein>
    <submittedName>
        <fullName evidence="5">ATP-binding cassette domain-containing protein</fullName>
    </submittedName>
</protein>
<dbReference type="InterPro" id="IPR003439">
    <property type="entry name" value="ABC_transporter-like_ATP-bd"/>
</dbReference>
<dbReference type="Gene3D" id="3.40.50.300">
    <property type="entry name" value="P-loop containing nucleotide triphosphate hydrolases"/>
    <property type="match status" value="1"/>
</dbReference>
<dbReference type="Proteomes" id="UP000318483">
    <property type="component" value="Plasmid unnamed4"/>
</dbReference>
<dbReference type="PANTHER" id="PTHR24220:SF689">
    <property type="entry name" value="LIPOPROTEIN-RELEASING SYSTEM ATP-BINDING PROTEIN LOLD"/>
    <property type="match status" value="1"/>
</dbReference>
<dbReference type="PANTHER" id="PTHR24220">
    <property type="entry name" value="IMPORT ATP-BINDING PROTEIN"/>
    <property type="match status" value="1"/>
</dbReference>
<organism evidence="5 6">
    <name type="scientific">Qingshengfaniella alkalisoli</name>
    <dbReference type="NCBI Taxonomy" id="2599296"/>
    <lineage>
        <taxon>Bacteria</taxon>
        <taxon>Pseudomonadati</taxon>
        <taxon>Pseudomonadota</taxon>
        <taxon>Alphaproteobacteria</taxon>
        <taxon>Rhodobacterales</taxon>
        <taxon>Paracoccaceae</taxon>
        <taxon>Qingshengfaniella</taxon>
    </lineage>
</organism>
<evidence type="ECO:0000256" key="1">
    <source>
        <dbReference type="ARBA" id="ARBA00005417"/>
    </source>
</evidence>
<dbReference type="RefSeq" id="WP_146367112.1">
    <property type="nucleotide sequence ID" value="NZ_CP042265.1"/>
</dbReference>
<evidence type="ECO:0000259" key="4">
    <source>
        <dbReference type="PROSITE" id="PS50893"/>
    </source>
</evidence>
<dbReference type="GO" id="GO:0005886">
    <property type="term" value="C:plasma membrane"/>
    <property type="evidence" value="ECO:0007669"/>
    <property type="project" value="TreeGrafter"/>
</dbReference>
<dbReference type="GO" id="GO:0005524">
    <property type="term" value="F:ATP binding"/>
    <property type="evidence" value="ECO:0007669"/>
    <property type="project" value="UniProtKB-KW"/>
</dbReference>
<reference evidence="5 6" key="1">
    <citation type="submission" date="2019-07" db="EMBL/GenBank/DDBJ databases">
        <title>Litoreibacter alkalisoli sp. nov., isolated from saline-alkaline soil.</title>
        <authorList>
            <person name="Wang S."/>
            <person name="Xu L."/>
            <person name="Xing Y.-T."/>
            <person name="Sun J.-Q."/>
        </authorList>
    </citation>
    <scope>NUCLEOTIDE SEQUENCE [LARGE SCALE GENOMIC DNA]</scope>
    <source>
        <strain evidence="5 6">LN3S51</strain>
        <plasmid evidence="5 6">unnamed4</plasmid>
    </source>
</reference>
<keyword evidence="5" id="KW-0614">Plasmid</keyword>
<dbReference type="KEGG" id="lit:FPZ52_18795"/>
<dbReference type="SUPFAM" id="SSF52540">
    <property type="entry name" value="P-loop containing nucleoside triphosphate hydrolases"/>
    <property type="match status" value="1"/>
</dbReference>
<dbReference type="OrthoDB" id="9787227at2"/>
<keyword evidence="3 5" id="KW-0067">ATP-binding</keyword>
<dbReference type="AlphaFoldDB" id="A0A5B8J4S6"/>
<evidence type="ECO:0000256" key="2">
    <source>
        <dbReference type="ARBA" id="ARBA00022741"/>
    </source>
</evidence>
<dbReference type="PROSITE" id="PS00211">
    <property type="entry name" value="ABC_TRANSPORTER_1"/>
    <property type="match status" value="1"/>
</dbReference>
<gene>
    <name evidence="5" type="ORF">FPZ52_18795</name>
</gene>
<dbReference type="Pfam" id="PF00005">
    <property type="entry name" value="ABC_tran"/>
    <property type="match status" value="1"/>
</dbReference>
<dbReference type="GO" id="GO:0022857">
    <property type="term" value="F:transmembrane transporter activity"/>
    <property type="evidence" value="ECO:0007669"/>
    <property type="project" value="TreeGrafter"/>
</dbReference>
<comment type="similarity">
    <text evidence="1">Belongs to the ABC transporter superfamily.</text>
</comment>
<name>A0A5B8J4S6_9RHOB</name>
<dbReference type="EMBL" id="CP042265">
    <property type="protein sequence ID" value="QDY71698.1"/>
    <property type="molecule type" value="Genomic_DNA"/>
</dbReference>
<proteinExistence type="inferred from homology"/>
<dbReference type="PROSITE" id="PS50893">
    <property type="entry name" value="ABC_TRANSPORTER_2"/>
    <property type="match status" value="1"/>
</dbReference>
<geneLocation type="plasmid" evidence="5 6">
    <name>unnamed4</name>
</geneLocation>